<dbReference type="GO" id="GO:0006508">
    <property type="term" value="P:proteolysis"/>
    <property type="evidence" value="ECO:0007669"/>
    <property type="project" value="UniProtKB-KW"/>
</dbReference>
<organism evidence="7 8">
    <name type="scientific">Acidovorax ebreus (strain TPSY)</name>
    <name type="common">Diaphorobacter sp. (strain TPSY)</name>
    <dbReference type="NCBI Taxonomy" id="535289"/>
    <lineage>
        <taxon>Bacteria</taxon>
        <taxon>Pseudomonadati</taxon>
        <taxon>Pseudomonadota</taxon>
        <taxon>Betaproteobacteria</taxon>
        <taxon>Burkholderiales</taxon>
        <taxon>Comamonadaceae</taxon>
        <taxon>Diaphorobacter</taxon>
    </lineage>
</organism>
<feature type="signal peptide" evidence="5">
    <location>
        <begin position="1"/>
        <end position="17"/>
    </location>
</feature>
<comment type="similarity">
    <text evidence="1">Belongs to the peptidase C40 family.</text>
</comment>
<evidence type="ECO:0000313" key="8">
    <source>
        <dbReference type="Proteomes" id="UP000000450"/>
    </source>
</evidence>
<dbReference type="InterPro" id="IPR038765">
    <property type="entry name" value="Papain-like_cys_pep_sf"/>
</dbReference>
<evidence type="ECO:0000256" key="2">
    <source>
        <dbReference type="ARBA" id="ARBA00022670"/>
    </source>
</evidence>
<keyword evidence="3" id="KW-0378">Hydrolase</keyword>
<gene>
    <name evidence="7" type="ordered locus">Dtpsy_1664</name>
</gene>
<dbReference type="SUPFAM" id="SSF54001">
    <property type="entry name" value="Cysteine proteinases"/>
    <property type="match status" value="1"/>
</dbReference>
<proteinExistence type="inferred from homology"/>
<dbReference type="Gene3D" id="3.90.1720.10">
    <property type="entry name" value="endopeptidase domain like (from Nostoc punctiforme)"/>
    <property type="match status" value="1"/>
</dbReference>
<dbReference type="PANTHER" id="PTHR47053:SF1">
    <property type="entry name" value="MUREIN DD-ENDOPEPTIDASE MEPH-RELATED"/>
    <property type="match status" value="1"/>
</dbReference>
<feature type="chain" id="PRO_5039899298" evidence="5">
    <location>
        <begin position="18"/>
        <end position="192"/>
    </location>
</feature>
<sequence>MFRRLCLLLLLCSSAYAAPSPEVERAAATPAASIDRSLLVQLQDVQHNVADRTSSLISTAMGFIGVPYRRGGSSAETGFDCSGFVRAIYEQAKGMVLPRRANEQAAATEVIDKKDLQPGDLVFFNTMRRAFSHVGIYVGDGKFIHAPRSGAQVRVEDMGASYWQRRFNGARRVTTDEDAAAMAISARSPAAN</sequence>
<accession>A0A9J9Q792</accession>
<feature type="domain" description="NlpC/P60" evidence="6">
    <location>
        <begin position="50"/>
        <end position="174"/>
    </location>
</feature>
<dbReference type="Pfam" id="PF00877">
    <property type="entry name" value="NLPC_P60"/>
    <property type="match status" value="1"/>
</dbReference>
<protein>
    <submittedName>
        <fullName evidence="7">NLP/P60 protein</fullName>
    </submittedName>
</protein>
<evidence type="ECO:0000256" key="4">
    <source>
        <dbReference type="ARBA" id="ARBA00022807"/>
    </source>
</evidence>
<keyword evidence="5" id="KW-0732">Signal</keyword>
<dbReference type="Proteomes" id="UP000000450">
    <property type="component" value="Chromosome"/>
</dbReference>
<dbReference type="PANTHER" id="PTHR47053">
    <property type="entry name" value="MUREIN DD-ENDOPEPTIDASE MEPH-RELATED"/>
    <property type="match status" value="1"/>
</dbReference>
<keyword evidence="2" id="KW-0645">Protease</keyword>
<evidence type="ECO:0000256" key="3">
    <source>
        <dbReference type="ARBA" id="ARBA00022801"/>
    </source>
</evidence>
<dbReference type="InterPro" id="IPR000064">
    <property type="entry name" value="NLP_P60_dom"/>
</dbReference>
<dbReference type="GO" id="GO:0008234">
    <property type="term" value="F:cysteine-type peptidase activity"/>
    <property type="evidence" value="ECO:0007669"/>
    <property type="project" value="UniProtKB-KW"/>
</dbReference>
<evidence type="ECO:0000256" key="5">
    <source>
        <dbReference type="SAM" id="SignalP"/>
    </source>
</evidence>
<dbReference type="RefSeq" id="WP_015913212.1">
    <property type="nucleotide sequence ID" value="NC_011992.1"/>
</dbReference>
<dbReference type="KEGG" id="dia:Dtpsy_1664"/>
<name>A0A9J9Q792_ACIET</name>
<dbReference type="InterPro" id="IPR051202">
    <property type="entry name" value="Peptidase_C40"/>
</dbReference>
<dbReference type="AlphaFoldDB" id="A0A9J9Q792"/>
<evidence type="ECO:0000259" key="6">
    <source>
        <dbReference type="PROSITE" id="PS51935"/>
    </source>
</evidence>
<keyword evidence="8" id="KW-1185">Reference proteome</keyword>
<dbReference type="EMBL" id="CP001392">
    <property type="protein sequence ID" value="ACM33122.1"/>
    <property type="molecule type" value="Genomic_DNA"/>
</dbReference>
<keyword evidence="4" id="KW-0788">Thiol protease</keyword>
<evidence type="ECO:0000256" key="1">
    <source>
        <dbReference type="ARBA" id="ARBA00007074"/>
    </source>
</evidence>
<reference evidence="7 8" key="1">
    <citation type="journal article" date="2010" name="J. Bacteriol.">
        <title>Completed genome sequence of the anaerobic iron-oxidizing bacterium Acidovorax ebreus strain TPSY.</title>
        <authorList>
            <person name="Byrne-Bailey K.G."/>
            <person name="Weber K.A."/>
            <person name="Chair A.H."/>
            <person name="Bose S."/>
            <person name="Knox T."/>
            <person name="Spanbauer T.L."/>
            <person name="Chertkov O."/>
            <person name="Coates J.D."/>
        </authorList>
    </citation>
    <scope>NUCLEOTIDE SEQUENCE [LARGE SCALE GENOMIC DNA]</scope>
    <source>
        <strain evidence="7 8">TPSY</strain>
    </source>
</reference>
<dbReference type="PROSITE" id="PS51935">
    <property type="entry name" value="NLPC_P60"/>
    <property type="match status" value="1"/>
</dbReference>
<evidence type="ECO:0000313" key="7">
    <source>
        <dbReference type="EMBL" id="ACM33122.1"/>
    </source>
</evidence>